<sequence>MSTEITITSTTIDINVSEYPITIEAPSGAYPLPTSVYSVFGRTGNVVAAEGDYTLTQLADVTITSPISGQALVYNGTSWVNNTETYVGTVTSVAATVPTGLTITGSPITTSGTLAFGLQTGYSIPTTANQATWTTAYNDSIVSAAVTGTTTKTLTLNQQDGGTVTANWSDLQPVTSVFGRTGDVVATSGDYNTLQVTENTNLYFTEQRARFSISGSSASGVVYSNTTGIIALDDIPNTSLFNDSVTINSKTVALGGSTTLSTTDIGEGTNLYFTTARAQAAISGTAPISVASGVVSISQSGPSTNGYLSSADWNTFNNKQVALTFGNLTSSDITVTGGTGAVIGAGSTMTLATVNANTGTFGSSTAIPVITVNGKGLITALTTTAVSIPSGSLSFIGDVTGTGTTGSDTTLTLATVNTNVGAYGSSTNVPTITVNAKGLVTSASQTAIPTATSSVTGLLTSTDWSTFNGKQNALNGTGFVKVTGTTVSYDNSTYLTTISGIAAGGELSGTYASPSLVNSAVTGKILTGVNITGGTIADTDSILTAFGKVQNQINGLIGGSLYKGTWNANTNIPALASGVGTAGWYYIVSVAGTTNLNGITDWQVGDWAIFQGSVWQKVDNTDAVVSVNGFTGAVSLTT</sequence>
<name>A0A6J7WC29_9CAUD</name>
<accession>A0A6J7WC29</accession>
<feature type="non-terminal residue" evidence="1">
    <location>
        <position position="638"/>
    </location>
</feature>
<gene>
    <name evidence="1" type="ORF">UFOVP174_54</name>
</gene>
<evidence type="ECO:0000313" key="1">
    <source>
        <dbReference type="EMBL" id="CAB5195092.1"/>
    </source>
</evidence>
<reference evidence="1" key="1">
    <citation type="submission" date="2020-05" db="EMBL/GenBank/DDBJ databases">
        <authorList>
            <person name="Chiriac C."/>
            <person name="Salcher M."/>
            <person name="Ghai R."/>
            <person name="Kavagutti S V."/>
        </authorList>
    </citation>
    <scope>NUCLEOTIDE SEQUENCE</scope>
</reference>
<organism evidence="1">
    <name type="scientific">uncultured Caudovirales phage</name>
    <dbReference type="NCBI Taxonomy" id="2100421"/>
    <lineage>
        <taxon>Viruses</taxon>
        <taxon>Duplodnaviria</taxon>
        <taxon>Heunggongvirae</taxon>
        <taxon>Uroviricota</taxon>
        <taxon>Caudoviricetes</taxon>
        <taxon>Peduoviridae</taxon>
        <taxon>Maltschvirus</taxon>
        <taxon>Maltschvirus maltsch</taxon>
    </lineage>
</organism>
<proteinExistence type="predicted"/>
<protein>
    <submittedName>
        <fullName evidence="1">Uncharacterized protein</fullName>
    </submittedName>
</protein>
<dbReference type="EMBL" id="LR798216">
    <property type="protein sequence ID" value="CAB5195092.1"/>
    <property type="molecule type" value="Genomic_DNA"/>
</dbReference>